<dbReference type="PANTHER" id="PTHR30093">
    <property type="entry name" value="GENERAL SECRETION PATHWAY PROTEIN G"/>
    <property type="match status" value="1"/>
</dbReference>
<name>A0ABU8CAS0_9GAMM</name>
<gene>
    <name evidence="3" type="ORF">MN202_15745</name>
</gene>
<keyword evidence="4" id="KW-1185">Reference proteome</keyword>
<evidence type="ECO:0000256" key="2">
    <source>
        <dbReference type="SAM" id="Phobius"/>
    </source>
</evidence>
<dbReference type="Pfam" id="PF16732">
    <property type="entry name" value="ComP_DUS"/>
    <property type="match status" value="1"/>
</dbReference>
<dbReference type="InterPro" id="IPR000983">
    <property type="entry name" value="Bac_GSPG_pilin"/>
</dbReference>
<dbReference type="InterPro" id="IPR045584">
    <property type="entry name" value="Pilin-like"/>
</dbReference>
<organism evidence="3 4">
    <name type="scientific">Rheinheimera muenzenbergensis</name>
    <dbReference type="NCBI Taxonomy" id="1193628"/>
    <lineage>
        <taxon>Bacteria</taxon>
        <taxon>Pseudomonadati</taxon>
        <taxon>Pseudomonadota</taxon>
        <taxon>Gammaproteobacteria</taxon>
        <taxon>Chromatiales</taxon>
        <taxon>Chromatiaceae</taxon>
        <taxon>Rheinheimera</taxon>
    </lineage>
</organism>
<dbReference type="Gene3D" id="3.30.700.10">
    <property type="entry name" value="Glycoprotein, Type 4 Pilin"/>
    <property type="match status" value="1"/>
</dbReference>
<keyword evidence="2" id="KW-0472">Membrane</keyword>
<dbReference type="InterPro" id="IPR012902">
    <property type="entry name" value="N_methyl_site"/>
</dbReference>
<dbReference type="InterPro" id="IPR031982">
    <property type="entry name" value="PilE-like"/>
</dbReference>
<comment type="caution">
    <text evidence="3">The sequence shown here is derived from an EMBL/GenBank/DDBJ whole genome shotgun (WGS) entry which is preliminary data.</text>
</comment>
<dbReference type="PRINTS" id="PR00813">
    <property type="entry name" value="BCTERIALGSPG"/>
</dbReference>
<dbReference type="Pfam" id="PF07963">
    <property type="entry name" value="N_methyl"/>
    <property type="match status" value="1"/>
</dbReference>
<keyword evidence="2" id="KW-0812">Transmembrane</keyword>
<dbReference type="EMBL" id="JALAAR010000015">
    <property type="protein sequence ID" value="MEH8018695.1"/>
    <property type="molecule type" value="Genomic_DNA"/>
</dbReference>
<dbReference type="RefSeq" id="WP_335737098.1">
    <property type="nucleotide sequence ID" value="NZ_JALAAR010000015.1"/>
</dbReference>
<keyword evidence="2" id="KW-1133">Transmembrane helix</keyword>
<protein>
    <submittedName>
        <fullName evidence="3">Prepilin-type N-terminal cleavage/methylation domain-containing protein</fullName>
    </submittedName>
</protein>
<sequence length="141" mass="16105">MAHTKMQLAKPQQAFTLLEVMVTVAIVAILVSICYPSYQRYVLHTYRAEASSQLYMLANAQEQYIADYGRYTDDFSLLGWQSLQQSGRYRYQITLEAEAQGYLLSATAIGLQQADSDCAEFTLNHFGQRNVQSPQYLSCWH</sequence>
<evidence type="ECO:0000256" key="1">
    <source>
        <dbReference type="ARBA" id="ARBA00022481"/>
    </source>
</evidence>
<dbReference type="SUPFAM" id="SSF54523">
    <property type="entry name" value="Pili subunits"/>
    <property type="match status" value="1"/>
</dbReference>
<accession>A0ABU8CAS0</accession>
<reference evidence="3 4" key="1">
    <citation type="journal article" date="2023" name="Ecotoxicol. Environ. Saf.">
        <title>Mercury remediation potential of mercury-resistant strain Rheinheimera metallidurans sp. nov. isolated from a municipal waste dumping site.</title>
        <authorList>
            <person name="Yadav V."/>
            <person name="Manjhi A."/>
            <person name="Vadakedath N."/>
        </authorList>
    </citation>
    <scope>NUCLEOTIDE SEQUENCE [LARGE SCALE GENOMIC DNA]</scope>
    <source>
        <strain evidence="3 4">E-49</strain>
    </source>
</reference>
<evidence type="ECO:0000313" key="3">
    <source>
        <dbReference type="EMBL" id="MEH8018695.1"/>
    </source>
</evidence>
<keyword evidence="1" id="KW-0488">Methylation</keyword>
<proteinExistence type="predicted"/>
<feature type="transmembrane region" description="Helical" evidence="2">
    <location>
        <begin position="20"/>
        <end position="38"/>
    </location>
</feature>
<dbReference type="NCBIfam" id="TIGR02532">
    <property type="entry name" value="IV_pilin_GFxxxE"/>
    <property type="match status" value="1"/>
</dbReference>
<dbReference type="Proteomes" id="UP001375382">
    <property type="component" value="Unassembled WGS sequence"/>
</dbReference>
<evidence type="ECO:0000313" key="4">
    <source>
        <dbReference type="Proteomes" id="UP001375382"/>
    </source>
</evidence>
<dbReference type="PANTHER" id="PTHR30093:SF47">
    <property type="entry name" value="TYPE IV PILUS NON-CORE MINOR PILIN PILE"/>
    <property type="match status" value="1"/>
</dbReference>